<protein>
    <recommendedName>
        <fullName evidence="2">WIYLD domain-containing protein</fullName>
    </recommendedName>
</protein>
<name>A0A9D4UP54_ADICA</name>
<dbReference type="Pfam" id="PF10440">
    <property type="entry name" value="WIYLD"/>
    <property type="match status" value="1"/>
</dbReference>
<dbReference type="InterPro" id="IPR043017">
    <property type="entry name" value="WIYLD_dom_sf"/>
</dbReference>
<reference evidence="3" key="1">
    <citation type="submission" date="2021-01" db="EMBL/GenBank/DDBJ databases">
        <title>Adiantum capillus-veneris genome.</title>
        <authorList>
            <person name="Fang Y."/>
            <person name="Liao Q."/>
        </authorList>
    </citation>
    <scope>NUCLEOTIDE SEQUENCE</scope>
    <source>
        <strain evidence="3">H3</strain>
        <tissue evidence="3">Leaf</tissue>
    </source>
</reference>
<dbReference type="PANTHER" id="PTHR34271:SF1">
    <property type="entry name" value="NUCLEOLAR HISTONE METHYLTRANSFERASE-RELATED PROTEIN"/>
    <property type="match status" value="1"/>
</dbReference>
<feature type="region of interest" description="Disordered" evidence="1">
    <location>
        <begin position="416"/>
        <end position="448"/>
    </location>
</feature>
<feature type="compositionally biased region" description="Polar residues" evidence="1">
    <location>
        <begin position="423"/>
        <end position="435"/>
    </location>
</feature>
<evidence type="ECO:0000259" key="2">
    <source>
        <dbReference type="Pfam" id="PF10440"/>
    </source>
</evidence>
<feature type="compositionally biased region" description="Polar residues" evidence="1">
    <location>
        <begin position="533"/>
        <end position="555"/>
    </location>
</feature>
<feature type="compositionally biased region" description="Basic and acidic residues" evidence="1">
    <location>
        <begin position="78"/>
        <end position="103"/>
    </location>
</feature>
<dbReference type="Proteomes" id="UP000886520">
    <property type="component" value="Chromosome 13"/>
</dbReference>
<evidence type="ECO:0000313" key="3">
    <source>
        <dbReference type="EMBL" id="KAI5071022.1"/>
    </source>
</evidence>
<dbReference type="PANTHER" id="PTHR34271">
    <property type="entry name" value="NUCLEOLAR HISTONE METHYLTRANSFERASE-RELATED PROTEIN"/>
    <property type="match status" value="1"/>
</dbReference>
<organism evidence="3 4">
    <name type="scientific">Adiantum capillus-veneris</name>
    <name type="common">Maidenhair fern</name>
    <dbReference type="NCBI Taxonomy" id="13818"/>
    <lineage>
        <taxon>Eukaryota</taxon>
        <taxon>Viridiplantae</taxon>
        <taxon>Streptophyta</taxon>
        <taxon>Embryophyta</taxon>
        <taxon>Tracheophyta</taxon>
        <taxon>Polypodiopsida</taxon>
        <taxon>Polypodiidae</taxon>
        <taxon>Polypodiales</taxon>
        <taxon>Pteridineae</taxon>
        <taxon>Pteridaceae</taxon>
        <taxon>Vittarioideae</taxon>
        <taxon>Adiantum</taxon>
    </lineage>
</organism>
<proteinExistence type="predicted"/>
<dbReference type="EMBL" id="JABFUD020000013">
    <property type="protein sequence ID" value="KAI5071022.1"/>
    <property type="molecule type" value="Genomic_DNA"/>
</dbReference>
<feature type="compositionally biased region" description="Pro residues" evidence="1">
    <location>
        <begin position="498"/>
        <end position="507"/>
    </location>
</feature>
<dbReference type="OrthoDB" id="1898570at2759"/>
<keyword evidence="4" id="KW-1185">Reference proteome</keyword>
<feature type="domain" description="WIYLD" evidence="2">
    <location>
        <begin position="25"/>
        <end position="73"/>
    </location>
</feature>
<evidence type="ECO:0000256" key="1">
    <source>
        <dbReference type="SAM" id="MobiDB-lite"/>
    </source>
</evidence>
<evidence type="ECO:0000313" key="4">
    <source>
        <dbReference type="Proteomes" id="UP000886520"/>
    </source>
</evidence>
<accession>A0A9D4UP54</accession>
<sequence length="859" mass="95253">MEQRLLSCFPKETDEDSSKLEFEVAVSVLLEYGFSKAIIKRTLKNILRVYAGNDAWPLIKENGYEVVIERLISDDGSRQRKSQRKAEHGLEKERKQHNVEVDPGKAGGLSGANASSSSSLLVTPTFDTENIDIQSHQRILWTKNGSFSLPEWCKAFNVQNKIKQQKVVDLHVLLERSDKGCSVQGHDVNYCASDVLAVKDENSDCIEEVRNVSFSKIKVVKNEDAIHTADLTDEGLVGTLTDKISNGHLQSFKCPEILQNSDYDTGPQQQESDSTILKTPKFADSVHTDHAEACLQQSSPAMPQTQKLADVVPLQHDVNPAALEAKGTKSFQRKISLGKDAKRRKGVFSYQGTFDPVADTQSMPTRTQSIEEKPNNLQSTLYATERLDIARMSACKLTRRRDGGANPMFSRLQKCKQAGAGASLSTNRQESSDLNPSEGGVPAAMDLDAGANTPCVLVRAEETRDQGTRLKESPELPPGCWEPSLHNHRDGETALPDPVSPDSPELPPGFWEHSCADPPVSPELPPGFWEPCGTSQDQTMSSQIESQNPILSEESSPLLPPGFSEPHDDSSQESPRLPPGFCEPSAAERSELSPDLPPGFWEPSGNRKVFASPESTRTKQKKFLAKGLQENWSYKDFVECKDTPSRQVFVANIPEEFDGVEQKLYSLVREVLEGFRSVPISATLPCKIEVRGDHAFVEFCCEAMAGIFIDAYCTNASAFKIDSEQLLAARNIHLMKRDIQLRLAVSKRLTGQFLDPRKTFYLGNVPSEWQNEARLFSHIASLLQGDASSAFISKTLSIYTIPDFSDVYVYFQSNVLAETFFLRCLSDGEHLEEISTSLFVCRNSTFLPRASRVCVLSSE</sequence>
<feature type="compositionally biased region" description="Basic and acidic residues" evidence="1">
    <location>
        <begin position="462"/>
        <end position="474"/>
    </location>
</feature>
<gene>
    <name evidence="3" type="ORF">GOP47_0013273</name>
</gene>
<comment type="caution">
    <text evidence="3">The sequence shown here is derived from an EMBL/GenBank/DDBJ whole genome shotgun (WGS) entry which is preliminary data.</text>
</comment>
<dbReference type="InterPro" id="IPR018848">
    <property type="entry name" value="WIYLD_domain"/>
</dbReference>
<dbReference type="Gene3D" id="1.10.8.850">
    <property type="entry name" value="Histone-lysine N methyltransferase , C-terminal domain-like"/>
    <property type="match status" value="1"/>
</dbReference>
<feature type="region of interest" description="Disordered" evidence="1">
    <location>
        <begin position="78"/>
        <end position="115"/>
    </location>
</feature>
<dbReference type="AlphaFoldDB" id="A0A9D4UP54"/>
<feature type="region of interest" description="Disordered" evidence="1">
    <location>
        <begin position="462"/>
        <end position="614"/>
    </location>
</feature>